<dbReference type="PANTHER" id="PTHR31262:SF23">
    <property type="entry name" value="RIBULOSE BISPHOSPHATE CARBOXYLASE SMALL SUBUNIT"/>
    <property type="match status" value="1"/>
</dbReference>
<evidence type="ECO:0000256" key="3">
    <source>
        <dbReference type="ARBA" id="ARBA00038826"/>
    </source>
</evidence>
<evidence type="ECO:0000256" key="4">
    <source>
        <dbReference type="HAMAP-Rule" id="MF_00859"/>
    </source>
</evidence>
<protein>
    <recommendedName>
        <fullName evidence="4">Ribulose bisphosphate carboxylase small subunit</fullName>
        <shortName evidence="4">RuBisCO small subunit</shortName>
    </recommendedName>
</protein>
<dbReference type="SMART" id="SM00961">
    <property type="entry name" value="RuBisCO_small"/>
    <property type="match status" value="1"/>
</dbReference>
<dbReference type="CDD" id="cd03527">
    <property type="entry name" value="RuBisCO_small"/>
    <property type="match status" value="1"/>
</dbReference>
<name>A0A7Z7I6P5_9BURK</name>
<accession>A0A7Z7I6P5</accession>
<keyword evidence="1 4" id="KW-0113">Calvin cycle</keyword>
<reference evidence="6 7" key="1">
    <citation type="submission" date="2017-09" db="EMBL/GenBank/DDBJ databases">
        <authorList>
            <person name="Varghese N."/>
            <person name="Submissions S."/>
        </authorList>
    </citation>
    <scope>NUCLEOTIDE SEQUENCE [LARGE SCALE GENOMIC DNA]</scope>
    <source>
        <strain evidence="6 7">OK806</strain>
    </source>
</reference>
<comment type="miscellaneous">
    <text evidence="4">The basic functional RuBisCO is composed of a large chain homodimer in a 'head-to-tail' conformation. In form I RuBisCO this homodimer is arranged in a barrel-like tetramer with the small subunits forming a tetrameric 'cap' on each end of the 'barrel'.</text>
</comment>
<feature type="domain" description="Ribulose bisphosphate carboxylase small subunit" evidence="5">
    <location>
        <begin position="4"/>
        <end position="103"/>
    </location>
</feature>
<dbReference type="RefSeq" id="WP_062638532.1">
    <property type="nucleotide sequence ID" value="NZ_FCOG02000035.1"/>
</dbReference>
<dbReference type="GO" id="GO:0019253">
    <property type="term" value="P:reductive pentose-phosphate cycle"/>
    <property type="evidence" value="ECO:0007669"/>
    <property type="project" value="UniProtKB-UniRule"/>
</dbReference>
<evidence type="ECO:0000256" key="2">
    <source>
        <dbReference type="ARBA" id="ARBA00023300"/>
    </source>
</evidence>
<dbReference type="HAMAP" id="MF_00859">
    <property type="entry name" value="RuBisCO_S_bact"/>
    <property type="match status" value="1"/>
</dbReference>
<gene>
    <name evidence="4" type="primary">cbbS</name>
    <name evidence="6" type="ORF">SAMN05446927_2101</name>
</gene>
<sequence>MHITQGTFSFLPDLTNEEIGKQIDYALSQGWACSVEFTDDPHPRNTYWEMWGLPMFDLHDAAGVLQEVNACRTTHPQHYIKVNAFDSVRGFETMRLSFIVNRPAVEPGFRLERQEGRGRVQHYAMRTYATDRPAGERYSER</sequence>
<dbReference type="GO" id="GO:0016984">
    <property type="term" value="F:ribulose-bisphosphate carboxylase activity"/>
    <property type="evidence" value="ECO:0007669"/>
    <property type="project" value="UniProtKB-UniRule"/>
</dbReference>
<evidence type="ECO:0000256" key="1">
    <source>
        <dbReference type="ARBA" id="ARBA00022567"/>
    </source>
</evidence>
<keyword evidence="7" id="KW-1185">Reference proteome</keyword>
<comment type="similarity">
    <text evidence="4">Belongs to the RuBisCO small chain family.</text>
</comment>
<proteinExistence type="inferred from homology"/>
<dbReference type="Pfam" id="PF00101">
    <property type="entry name" value="RuBisCO_small"/>
    <property type="match status" value="1"/>
</dbReference>
<dbReference type="SUPFAM" id="SSF55239">
    <property type="entry name" value="RuBisCO, small subunit"/>
    <property type="match status" value="1"/>
</dbReference>
<dbReference type="OrthoDB" id="9788955at2"/>
<dbReference type="InterPro" id="IPR000894">
    <property type="entry name" value="RuBisCO_ssu_dom"/>
</dbReference>
<dbReference type="EMBL" id="OCSU01000001">
    <property type="protein sequence ID" value="SOE61406.1"/>
    <property type="molecule type" value="Genomic_DNA"/>
</dbReference>
<comment type="caution">
    <text evidence="6">The sequence shown here is derived from an EMBL/GenBank/DDBJ whole genome shotgun (WGS) entry which is preliminary data.</text>
</comment>
<dbReference type="InterPro" id="IPR024681">
    <property type="entry name" value="RuBisCO_ssu"/>
</dbReference>
<dbReference type="PANTHER" id="PTHR31262">
    <property type="entry name" value="RIBULOSE BISPHOSPHATE CARBOXYLASE SMALL CHAIN 1, CHLOROPLASTIC"/>
    <property type="match status" value="1"/>
</dbReference>
<comment type="subunit">
    <text evidence="3 4">Heterohexadecamer of 8 large and 8 small subunits.</text>
</comment>
<dbReference type="Gene3D" id="3.30.190.10">
    <property type="entry name" value="Ribulose bisphosphate carboxylase, small subunit"/>
    <property type="match status" value="1"/>
</dbReference>
<dbReference type="Proteomes" id="UP000219522">
    <property type="component" value="Unassembled WGS sequence"/>
</dbReference>
<organism evidence="6 7">
    <name type="scientific">Caballeronia arationis</name>
    <dbReference type="NCBI Taxonomy" id="1777142"/>
    <lineage>
        <taxon>Bacteria</taxon>
        <taxon>Pseudomonadati</taxon>
        <taxon>Pseudomonadota</taxon>
        <taxon>Betaproteobacteria</taxon>
        <taxon>Burkholderiales</taxon>
        <taxon>Burkholderiaceae</taxon>
        <taxon>Caballeronia</taxon>
    </lineage>
</organism>
<evidence type="ECO:0000313" key="7">
    <source>
        <dbReference type="Proteomes" id="UP000219522"/>
    </source>
</evidence>
<dbReference type="InterPro" id="IPR036385">
    <property type="entry name" value="RuBisCO_ssu_sf"/>
</dbReference>
<evidence type="ECO:0000313" key="6">
    <source>
        <dbReference type="EMBL" id="SOE61406.1"/>
    </source>
</evidence>
<comment type="function">
    <text evidence="4">RuBisCO catalyzes two reactions: the carboxylation of D-ribulose 1,5-bisphosphate, the primary event in carbon dioxide fixation, as well as the oxidative fragmentation of the pentose substrate. Both reactions occur simultaneously and in competition at the same active site. Although the small subunit is not catalytic it is essential for maximal activity.</text>
</comment>
<evidence type="ECO:0000259" key="5">
    <source>
        <dbReference type="SMART" id="SM00961"/>
    </source>
</evidence>
<dbReference type="AlphaFoldDB" id="A0A7Z7I6P5"/>
<keyword evidence="2 4" id="KW-0120">Carbon dioxide fixation</keyword>